<feature type="domain" description="THIF-type NAD/FAD binding fold" evidence="2">
    <location>
        <begin position="14"/>
        <end position="84"/>
    </location>
</feature>
<evidence type="ECO:0000313" key="4">
    <source>
        <dbReference type="Proteomes" id="UP001162162"/>
    </source>
</evidence>
<evidence type="ECO:0000256" key="1">
    <source>
        <dbReference type="ARBA" id="ARBA00005673"/>
    </source>
</evidence>
<dbReference type="AlphaFoldDB" id="A0AAV8YH41"/>
<dbReference type="InterPro" id="IPR045886">
    <property type="entry name" value="ThiF/MoeB/HesA"/>
</dbReference>
<dbReference type="GO" id="GO:0019948">
    <property type="term" value="F:SUMO activating enzyme activity"/>
    <property type="evidence" value="ECO:0007669"/>
    <property type="project" value="TreeGrafter"/>
</dbReference>
<dbReference type="SUPFAM" id="SSF69572">
    <property type="entry name" value="Activating enzymes of the ubiquitin-like proteins"/>
    <property type="match status" value="1"/>
</dbReference>
<dbReference type="PANTHER" id="PTHR10953:SF162">
    <property type="entry name" value="SUMO-ACTIVATING ENZYME SUBUNIT 1"/>
    <property type="match status" value="1"/>
</dbReference>
<dbReference type="GO" id="GO:0016925">
    <property type="term" value="P:protein sumoylation"/>
    <property type="evidence" value="ECO:0007669"/>
    <property type="project" value="TreeGrafter"/>
</dbReference>
<reference evidence="3" key="1">
    <citation type="journal article" date="2023" name="Insect Mol. Biol.">
        <title>Genome sequencing provides insights into the evolution of gene families encoding plant cell wall-degrading enzymes in longhorned beetles.</title>
        <authorList>
            <person name="Shin N.R."/>
            <person name="Okamura Y."/>
            <person name="Kirsch R."/>
            <person name="Pauchet Y."/>
        </authorList>
    </citation>
    <scope>NUCLEOTIDE SEQUENCE</scope>
    <source>
        <strain evidence="3">AMC_N1</strain>
    </source>
</reference>
<keyword evidence="4" id="KW-1185">Reference proteome</keyword>
<accession>A0AAV8YH41</accession>
<dbReference type="InterPro" id="IPR035985">
    <property type="entry name" value="Ubiquitin-activating_enz"/>
</dbReference>
<dbReference type="InterPro" id="IPR000594">
    <property type="entry name" value="ThiF_NAD_FAD-bd"/>
</dbReference>
<dbReference type="Pfam" id="PF00899">
    <property type="entry name" value="ThiF"/>
    <property type="match status" value="1"/>
</dbReference>
<comment type="caution">
    <text evidence="3">The sequence shown here is derived from an EMBL/GenBank/DDBJ whole genome shotgun (WGS) entry which is preliminary data.</text>
</comment>
<dbReference type="EMBL" id="JAPWTK010000099">
    <property type="protein sequence ID" value="KAJ8950505.1"/>
    <property type="molecule type" value="Genomic_DNA"/>
</dbReference>
<dbReference type="PANTHER" id="PTHR10953">
    <property type="entry name" value="UBIQUITIN-ACTIVATING ENZYME E1"/>
    <property type="match status" value="1"/>
</dbReference>
<name>A0AAV8YH41_9CUCU</name>
<gene>
    <name evidence="3" type="ORF">NQ318_015249</name>
</gene>
<dbReference type="Proteomes" id="UP001162162">
    <property type="component" value="Unassembled WGS sequence"/>
</dbReference>
<proteinExistence type="inferred from homology"/>
<comment type="similarity">
    <text evidence="1">Belongs to the ubiquitin-activating E1 family.</text>
</comment>
<evidence type="ECO:0000259" key="2">
    <source>
        <dbReference type="Pfam" id="PF00899"/>
    </source>
</evidence>
<protein>
    <recommendedName>
        <fullName evidence="2">THIF-type NAD/FAD binding fold domain-containing protein</fullName>
    </recommendedName>
</protein>
<dbReference type="GO" id="GO:0005737">
    <property type="term" value="C:cytoplasm"/>
    <property type="evidence" value="ECO:0007669"/>
    <property type="project" value="TreeGrafter"/>
</dbReference>
<evidence type="ECO:0000313" key="3">
    <source>
        <dbReference type="EMBL" id="KAJ8950505.1"/>
    </source>
</evidence>
<sequence length="85" mass="9425">MSEKQLSAVEAELYDRQIRLWGIESQEKLRAANVLLIGIRGLGSEIAKNILLSGINSLTILDDGVVTEEDKLKNFLLSQNSIGKR</sequence>
<dbReference type="GO" id="GO:0031510">
    <property type="term" value="C:SUMO activating enzyme complex"/>
    <property type="evidence" value="ECO:0007669"/>
    <property type="project" value="TreeGrafter"/>
</dbReference>
<dbReference type="Gene3D" id="3.40.50.720">
    <property type="entry name" value="NAD(P)-binding Rossmann-like Domain"/>
    <property type="match status" value="1"/>
</dbReference>
<organism evidence="3 4">
    <name type="scientific">Aromia moschata</name>
    <dbReference type="NCBI Taxonomy" id="1265417"/>
    <lineage>
        <taxon>Eukaryota</taxon>
        <taxon>Metazoa</taxon>
        <taxon>Ecdysozoa</taxon>
        <taxon>Arthropoda</taxon>
        <taxon>Hexapoda</taxon>
        <taxon>Insecta</taxon>
        <taxon>Pterygota</taxon>
        <taxon>Neoptera</taxon>
        <taxon>Endopterygota</taxon>
        <taxon>Coleoptera</taxon>
        <taxon>Polyphaga</taxon>
        <taxon>Cucujiformia</taxon>
        <taxon>Chrysomeloidea</taxon>
        <taxon>Cerambycidae</taxon>
        <taxon>Cerambycinae</taxon>
        <taxon>Callichromatini</taxon>
        <taxon>Aromia</taxon>
    </lineage>
</organism>